<keyword evidence="3" id="KW-1185">Reference proteome</keyword>
<dbReference type="GO" id="GO:0015074">
    <property type="term" value="P:DNA integration"/>
    <property type="evidence" value="ECO:0007669"/>
    <property type="project" value="InterPro"/>
</dbReference>
<dbReference type="InterPro" id="IPR036397">
    <property type="entry name" value="RNaseH_sf"/>
</dbReference>
<dbReference type="RefSeq" id="WP_132003365.1">
    <property type="nucleotide sequence ID" value="NZ_JBHUNN010000002.1"/>
</dbReference>
<dbReference type="PROSITE" id="PS50994">
    <property type="entry name" value="INTEGRASE"/>
    <property type="match status" value="1"/>
</dbReference>
<comment type="caution">
    <text evidence="2">The sequence shown here is derived from an EMBL/GenBank/DDBJ whole genome shotgun (WGS) entry which is preliminary data.</text>
</comment>
<dbReference type="SUPFAM" id="SSF53098">
    <property type="entry name" value="Ribonuclease H-like"/>
    <property type="match status" value="1"/>
</dbReference>
<dbReference type="SUPFAM" id="SSF50610">
    <property type="entry name" value="mu transposase, C-terminal domain"/>
    <property type="match status" value="1"/>
</dbReference>
<dbReference type="EMBL" id="SLWL01000002">
    <property type="protein sequence ID" value="TCO15213.1"/>
    <property type="molecule type" value="Genomic_DNA"/>
</dbReference>
<dbReference type="Proteomes" id="UP000294881">
    <property type="component" value="Unassembled WGS sequence"/>
</dbReference>
<accession>A0A4R2GWL7</accession>
<dbReference type="InterPro" id="IPR012337">
    <property type="entry name" value="RNaseH-like_sf"/>
</dbReference>
<evidence type="ECO:0000259" key="1">
    <source>
        <dbReference type="PROSITE" id="PS50994"/>
    </source>
</evidence>
<proteinExistence type="predicted"/>
<dbReference type="InterPro" id="IPR009004">
    <property type="entry name" value="Transposase_Mu_C"/>
</dbReference>
<dbReference type="Gene3D" id="3.30.420.10">
    <property type="entry name" value="Ribonuclease H-like superfamily/Ribonuclease H"/>
    <property type="match status" value="1"/>
</dbReference>
<reference evidence="2 3" key="1">
    <citation type="submission" date="2019-03" db="EMBL/GenBank/DDBJ databases">
        <title>Genomic Encyclopedia of Type Strains, Phase IV (KMG-IV): sequencing the most valuable type-strain genomes for metagenomic binning, comparative biology and taxonomic classification.</title>
        <authorList>
            <person name="Goeker M."/>
        </authorList>
    </citation>
    <scope>NUCLEOTIDE SEQUENCE [LARGE SCALE GENOMIC DNA]</scope>
    <source>
        <strain evidence="2 3">DSM 22958</strain>
    </source>
</reference>
<dbReference type="InterPro" id="IPR015378">
    <property type="entry name" value="Transposase-like_Mu_C"/>
</dbReference>
<dbReference type="OrthoDB" id="7319221at2"/>
<dbReference type="GO" id="GO:0003676">
    <property type="term" value="F:nucleic acid binding"/>
    <property type="evidence" value="ECO:0007669"/>
    <property type="project" value="InterPro"/>
</dbReference>
<organism evidence="2 3">
    <name type="scientific">Camelimonas lactis</name>
    <dbReference type="NCBI Taxonomy" id="659006"/>
    <lineage>
        <taxon>Bacteria</taxon>
        <taxon>Pseudomonadati</taxon>
        <taxon>Pseudomonadota</taxon>
        <taxon>Alphaproteobacteria</taxon>
        <taxon>Hyphomicrobiales</taxon>
        <taxon>Chelatococcaceae</taxon>
        <taxon>Camelimonas</taxon>
    </lineage>
</organism>
<evidence type="ECO:0000313" key="2">
    <source>
        <dbReference type="EMBL" id="TCO15213.1"/>
    </source>
</evidence>
<protein>
    <submittedName>
        <fullName evidence="2">Putative transposase</fullName>
    </submittedName>
</protein>
<dbReference type="InterPro" id="IPR001584">
    <property type="entry name" value="Integrase_cat-core"/>
</dbReference>
<feature type="domain" description="Integrase catalytic" evidence="1">
    <location>
        <begin position="274"/>
        <end position="486"/>
    </location>
</feature>
<gene>
    <name evidence="2" type="ORF">EV666_102191</name>
</gene>
<name>A0A4R2GWL7_9HYPH</name>
<evidence type="ECO:0000313" key="3">
    <source>
        <dbReference type="Proteomes" id="UP000294881"/>
    </source>
</evidence>
<dbReference type="Pfam" id="PF09299">
    <property type="entry name" value="Mu-transpos_C"/>
    <property type="match status" value="1"/>
</dbReference>
<sequence>MQTWWSAGDIVAAGIADMPQNMAAASDWIGAMRQRMPELVLPRPGKGGGYLINVRAFPEAVRHELENRAQSTALVAAEMQEVDAAAETQKRQIGAQVTRNLTARQRQTMEARAALLLEIERRALVSGKGRKATAAQIVVALKHGCADAQLTDLARRANDRSGGKATVGLRSILSWFSARESGGVPALAPALSRSKSDLPAWFEGFVMHYSRPSKPTLTEALDDYRKTLPPGAPCPSIDQVRRAMDRLSAVEQAKGREGKIAIRRLQAYVSRDASMLLPTSVYVADGTTADWEVAHPIHGRPFKPEITSIIDAATRACVGWSAGLSESTWVVADALRRAVQRFGVPAIFYSDRGPGYRNAAMDAPLVGILSRMGVTHDLTRPRNAQAKGNVERFQRLWVRVAKRNETYTGRDMDREARLAAYKTTRREIALFGASRTLPEWSDFVWAVEDAIQEYNNRPHRGLPKITCPHTGKRRHASPAEAWAAHVGQGFQAIVPDAAELADMFRPYEIRKCSRCTVKINNNTYFSQALEDWHGKDVIVGYDIADGSQVWVRKIDIVDGEREPGQLICVAGFEANTVDYVPKNRLQKAERDRYRGRVRRVGDKLAEIEAEFRPLGVIDGGAGDRPGQLSGVARLAPPLAATPDPEADLPLVAVAPAPVETRMSANGRPIFADDIAFAQWVVAHPDAVTQTDREFIRSELMDHTSRSLLAMRGVDIDALRALARDPNERAA</sequence>
<dbReference type="AlphaFoldDB" id="A0A4R2GWL7"/>
<dbReference type="Pfam" id="PF00665">
    <property type="entry name" value="rve"/>
    <property type="match status" value="1"/>
</dbReference>